<keyword evidence="4" id="KW-0812">Transmembrane</keyword>
<keyword evidence="9" id="KW-0675">Receptor</keyword>
<keyword evidence="5" id="KW-0732">Signal</keyword>
<dbReference type="InterPro" id="IPR012910">
    <property type="entry name" value="Plug_dom"/>
</dbReference>
<evidence type="ECO:0000313" key="9">
    <source>
        <dbReference type="EMBL" id="THU31124.1"/>
    </source>
</evidence>
<evidence type="ECO:0000256" key="1">
    <source>
        <dbReference type="ARBA" id="ARBA00004571"/>
    </source>
</evidence>
<evidence type="ECO:0000259" key="8">
    <source>
        <dbReference type="Pfam" id="PF07715"/>
    </source>
</evidence>
<dbReference type="Gene3D" id="2.40.170.20">
    <property type="entry name" value="TonB-dependent receptor, beta-barrel domain"/>
    <property type="match status" value="1"/>
</dbReference>
<dbReference type="Pfam" id="PF13715">
    <property type="entry name" value="CarbopepD_reg_2"/>
    <property type="match status" value="1"/>
</dbReference>
<dbReference type="SUPFAM" id="SSF49464">
    <property type="entry name" value="Carboxypeptidase regulatory domain-like"/>
    <property type="match status" value="1"/>
</dbReference>
<evidence type="ECO:0000256" key="6">
    <source>
        <dbReference type="ARBA" id="ARBA00023136"/>
    </source>
</evidence>
<dbReference type="GO" id="GO:0015344">
    <property type="term" value="F:siderophore uptake transmembrane transporter activity"/>
    <property type="evidence" value="ECO:0007669"/>
    <property type="project" value="TreeGrafter"/>
</dbReference>
<dbReference type="GO" id="GO:0044718">
    <property type="term" value="P:siderophore transmembrane transport"/>
    <property type="evidence" value="ECO:0007669"/>
    <property type="project" value="TreeGrafter"/>
</dbReference>
<evidence type="ECO:0000256" key="2">
    <source>
        <dbReference type="ARBA" id="ARBA00022448"/>
    </source>
</evidence>
<evidence type="ECO:0000256" key="5">
    <source>
        <dbReference type="ARBA" id="ARBA00022729"/>
    </source>
</evidence>
<dbReference type="EMBL" id="STFF01000014">
    <property type="protein sequence ID" value="THU31124.1"/>
    <property type="molecule type" value="Genomic_DNA"/>
</dbReference>
<protein>
    <submittedName>
        <fullName evidence="9">TonB-dependent receptor</fullName>
    </submittedName>
</protein>
<feature type="domain" description="TonB-dependent receptor plug" evidence="8">
    <location>
        <begin position="224"/>
        <end position="300"/>
    </location>
</feature>
<dbReference type="Pfam" id="PF07715">
    <property type="entry name" value="Plug"/>
    <property type="match status" value="1"/>
</dbReference>
<dbReference type="SUPFAM" id="SSF56935">
    <property type="entry name" value="Porins"/>
    <property type="match status" value="1"/>
</dbReference>
<dbReference type="InterPro" id="IPR039426">
    <property type="entry name" value="TonB-dep_rcpt-like"/>
</dbReference>
<comment type="caution">
    <text evidence="9">The sequence shown here is derived from an EMBL/GenBank/DDBJ whole genome shotgun (WGS) entry which is preliminary data.</text>
</comment>
<evidence type="ECO:0000313" key="10">
    <source>
        <dbReference type="Proteomes" id="UP000306918"/>
    </source>
</evidence>
<accession>A0A4S8HCJ8</accession>
<dbReference type="PANTHER" id="PTHR30069">
    <property type="entry name" value="TONB-DEPENDENT OUTER MEMBRANE RECEPTOR"/>
    <property type="match status" value="1"/>
</dbReference>
<keyword evidence="10" id="KW-1185">Reference proteome</keyword>
<evidence type="ECO:0000256" key="4">
    <source>
        <dbReference type="ARBA" id="ARBA00022692"/>
    </source>
</evidence>
<dbReference type="Gene3D" id="2.60.40.1120">
    <property type="entry name" value="Carboxypeptidase-like, regulatory domain"/>
    <property type="match status" value="1"/>
</dbReference>
<dbReference type="RefSeq" id="WP_136580670.1">
    <property type="nucleotide sequence ID" value="NZ_STFF01000014.1"/>
</dbReference>
<dbReference type="OrthoDB" id="9803050at2"/>
<organism evidence="9 10">
    <name type="scientific">Niastella caeni</name>
    <dbReference type="NCBI Taxonomy" id="2569763"/>
    <lineage>
        <taxon>Bacteria</taxon>
        <taxon>Pseudomonadati</taxon>
        <taxon>Bacteroidota</taxon>
        <taxon>Chitinophagia</taxon>
        <taxon>Chitinophagales</taxon>
        <taxon>Chitinophagaceae</taxon>
        <taxon>Niastella</taxon>
    </lineage>
</organism>
<dbReference type="GO" id="GO:0009279">
    <property type="term" value="C:cell outer membrane"/>
    <property type="evidence" value="ECO:0007669"/>
    <property type="project" value="UniProtKB-SubCell"/>
</dbReference>
<evidence type="ECO:0000256" key="3">
    <source>
        <dbReference type="ARBA" id="ARBA00022452"/>
    </source>
</evidence>
<reference evidence="9 10" key="1">
    <citation type="submission" date="2019-04" db="EMBL/GenBank/DDBJ databases">
        <title>Niastella caeni sp. nov., isolated from activated sludge.</title>
        <authorList>
            <person name="Sheng M."/>
        </authorList>
    </citation>
    <scope>NUCLEOTIDE SEQUENCE [LARGE SCALE GENOMIC DNA]</scope>
    <source>
        <strain evidence="9 10">HX-2-15</strain>
    </source>
</reference>
<dbReference type="InterPro" id="IPR036942">
    <property type="entry name" value="Beta-barrel_TonB_sf"/>
</dbReference>
<proteinExistence type="predicted"/>
<dbReference type="Proteomes" id="UP000306918">
    <property type="component" value="Unassembled WGS sequence"/>
</dbReference>
<dbReference type="PANTHER" id="PTHR30069:SF29">
    <property type="entry name" value="HEMOGLOBIN AND HEMOGLOBIN-HAPTOGLOBIN-BINDING PROTEIN 1-RELATED"/>
    <property type="match status" value="1"/>
</dbReference>
<name>A0A4S8HCJ8_9BACT</name>
<dbReference type="InterPro" id="IPR008969">
    <property type="entry name" value="CarboxyPept-like_regulatory"/>
</dbReference>
<sequence length="860" mass="97350">MRLFILLLVFNTACYGQSMLKIQVSLQQKSGTTGELLTALNRQPGVLISYSSSVVELTKPVQLTGREKTVEDVLIAICKKQPIKYLEQPDKIVLIATIIAKPKHTISGYVTDKKNGERLIGASISIPAAGLGTTSNTYGFFSITLEQDTVSLLVSYTGYTPWVQPIILTSDILLNVEMELPSIMNELVIVQATAKKNTPGQSISGTLNISPRFIKSVPAILSESDVLKTIQLLPGIQAGNEGSSGLYVRGGSPDQNLILLDGVPVYNTAHAFGLFSIFNADAVNNVEVLKSGFPSSYGGRLSSVVDVHMKEGDKYQYHGEGGIGIIFSKFTLEGPIQKGKSSFMVSARRTYADLILRLLQSREEDGTIRLTPFFTDVNAKANFKAGPNDHIYLSCYMGQDKLTGKENYVYQNDTSRSEYSHIEGFSWGNITGMLRWNHILNKKTFSNITATYSRYKFKTGTWGEERTDNPPFYYQESHNYFSSIRDWGIRANIDYLPSPNHFIKAGGSVTFHQYHPSNNKFYKETDQVEFDEHIDHAATASREYDAYVEDDIRLLLNMKTNIGLRLSLFDTRNKLFTALQPRFNWLYQPHTKWTFSASYSEMNQFIHLISNSSLGLPTDLWLPVTSRVPPQTARQVSAGISYNCSQSIALSMETYYKRLNNVIDYIDQTVFFNAYDNWEDKVITGKGKTYGIECSLQKTKGKLTGIVSYTLSKSTRQFEAINHGKPFPFLFDRRHEIKMAAIWKQSPRFEAGANWLFSSGRPVTLPVDSYLDPFTNEWVDVYSGRNDARLPSYHRLDVSIKFIKHKKHYTRTWLISIYNAYNQFNTFYFDEIIRNNNNQVTVKAISLFPIIPSISYQFKF</sequence>
<comment type="subcellular location">
    <subcellularLocation>
        <location evidence="1">Cell outer membrane</location>
        <topology evidence="1">Multi-pass membrane protein</topology>
    </subcellularLocation>
</comment>
<gene>
    <name evidence="9" type="ORF">FAM09_29000</name>
</gene>
<keyword evidence="6" id="KW-0472">Membrane</keyword>
<evidence type="ECO:0000256" key="7">
    <source>
        <dbReference type="ARBA" id="ARBA00023237"/>
    </source>
</evidence>
<keyword evidence="7" id="KW-0998">Cell outer membrane</keyword>
<dbReference type="AlphaFoldDB" id="A0A4S8HCJ8"/>
<dbReference type="InterPro" id="IPR037066">
    <property type="entry name" value="Plug_dom_sf"/>
</dbReference>
<dbReference type="Gene3D" id="2.170.130.10">
    <property type="entry name" value="TonB-dependent receptor, plug domain"/>
    <property type="match status" value="1"/>
</dbReference>
<keyword evidence="3" id="KW-1134">Transmembrane beta strand</keyword>
<keyword evidence="2" id="KW-0813">Transport</keyword>